<dbReference type="CDD" id="cd06170">
    <property type="entry name" value="LuxR_C_like"/>
    <property type="match status" value="1"/>
</dbReference>
<dbReference type="PRINTS" id="PR00038">
    <property type="entry name" value="HTHLUXR"/>
</dbReference>
<dbReference type="SMART" id="SM00421">
    <property type="entry name" value="HTH_LUXR"/>
    <property type="match status" value="1"/>
</dbReference>
<dbReference type="Gene3D" id="3.40.50.2300">
    <property type="match status" value="1"/>
</dbReference>
<dbReference type="OrthoDB" id="9780312at2"/>
<name>A0A1I3VHP5_9BACT</name>
<dbReference type="PROSITE" id="PS50110">
    <property type="entry name" value="RESPONSE_REGULATORY"/>
    <property type="match status" value="1"/>
</dbReference>
<dbReference type="AlphaFoldDB" id="A0A1I3VHP5"/>
<dbReference type="STRING" id="52560.SAMN04488082_11056"/>
<proteinExistence type="predicted"/>
<dbReference type="PROSITE" id="PS50043">
    <property type="entry name" value="HTH_LUXR_2"/>
    <property type="match status" value="1"/>
</dbReference>
<dbReference type="PANTHER" id="PTHR43214:SF41">
    <property type="entry name" value="NITRATE_NITRITE RESPONSE REGULATOR PROTEIN NARP"/>
    <property type="match status" value="1"/>
</dbReference>
<dbReference type="RefSeq" id="WP_092375244.1">
    <property type="nucleotide sequence ID" value="NZ_FORX01000010.1"/>
</dbReference>
<accession>A0A1I3VHP5</accession>
<keyword evidence="4" id="KW-0804">Transcription</keyword>
<dbReference type="Pfam" id="PF00196">
    <property type="entry name" value="GerE"/>
    <property type="match status" value="1"/>
</dbReference>
<dbReference type="Pfam" id="PF00072">
    <property type="entry name" value="Response_reg"/>
    <property type="match status" value="1"/>
</dbReference>
<dbReference type="GO" id="GO:0006355">
    <property type="term" value="P:regulation of DNA-templated transcription"/>
    <property type="evidence" value="ECO:0007669"/>
    <property type="project" value="InterPro"/>
</dbReference>
<dbReference type="InterPro" id="IPR001789">
    <property type="entry name" value="Sig_transdc_resp-reg_receiver"/>
</dbReference>
<sequence length="222" mass="23792">MSTPKRILIIDDHPLYRDGLKARLGTRPDLCVVGEAGTCAEGLRLTQTLAPDLAVIDISLPDGSGIELTRELRASQPDLPVLIVSMHAKLDFIAAAFQAGASGYMSKESGGEGILQAIGTVLSGGQYLDGSLSPSVLRRLSDISGRKAKTLDASYGSLSLREQQVMRLLAEGLTPEEIAAKLFVSRKTILNHRYAIMTKLGIKSPVAFVRHAARLGLIEIDD</sequence>
<evidence type="ECO:0000256" key="1">
    <source>
        <dbReference type="ARBA" id="ARBA00022553"/>
    </source>
</evidence>
<dbReference type="PANTHER" id="PTHR43214">
    <property type="entry name" value="TWO-COMPONENT RESPONSE REGULATOR"/>
    <property type="match status" value="1"/>
</dbReference>
<feature type="modified residue" description="4-aspartylphosphate" evidence="5">
    <location>
        <position position="57"/>
    </location>
</feature>
<dbReference type="InterPro" id="IPR000792">
    <property type="entry name" value="Tscrpt_reg_LuxR_C"/>
</dbReference>
<dbReference type="SUPFAM" id="SSF46894">
    <property type="entry name" value="C-terminal effector domain of the bipartite response regulators"/>
    <property type="match status" value="1"/>
</dbReference>
<evidence type="ECO:0000256" key="2">
    <source>
        <dbReference type="ARBA" id="ARBA00023015"/>
    </source>
</evidence>
<dbReference type="GO" id="GO:0003677">
    <property type="term" value="F:DNA binding"/>
    <property type="evidence" value="ECO:0007669"/>
    <property type="project" value="UniProtKB-KW"/>
</dbReference>
<evidence type="ECO:0000313" key="8">
    <source>
        <dbReference type="EMBL" id="SFJ94569.1"/>
    </source>
</evidence>
<evidence type="ECO:0000256" key="5">
    <source>
        <dbReference type="PROSITE-ProRule" id="PRU00169"/>
    </source>
</evidence>
<evidence type="ECO:0000256" key="4">
    <source>
        <dbReference type="ARBA" id="ARBA00023163"/>
    </source>
</evidence>
<dbReference type="Proteomes" id="UP000198635">
    <property type="component" value="Unassembled WGS sequence"/>
</dbReference>
<reference evidence="9" key="1">
    <citation type="submission" date="2016-10" db="EMBL/GenBank/DDBJ databases">
        <authorList>
            <person name="Varghese N."/>
            <person name="Submissions S."/>
        </authorList>
    </citation>
    <scope>NUCLEOTIDE SEQUENCE [LARGE SCALE GENOMIC DNA]</scope>
    <source>
        <strain evidence="9">DSM 5918</strain>
    </source>
</reference>
<dbReference type="InterPro" id="IPR016032">
    <property type="entry name" value="Sig_transdc_resp-reg_C-effctor"/>
</dbReference>
<evidence type="ECO:0000313" key="9">
    <source>
        <dbReference type="Proteomes" id="UP000198635"/>
    </source>
</evidence>
<keyword evidence="2" id="KW-0805">Transcription regulation</keyword>
<evidence type="ECO:0000259" key="7">
    <source>
        <dbReference type="PROSITE" id="PS50110"/>
    </source>
</evidence>
<evidence type="ECO:0000256" key="3">
    <source>
        <dbReference type="ARBA" id="ARBA00023125"/>
    </source>
</evidence>
<evidence type="ECO:0000259" key="6">
    <source>
        <dbReference type="PROSITE" id="PS50043"/>
    </source>
</evidence>
<feature type="domain" description="HTH luxR-type" evidence="6">
    <location>
        <begin position="151"/>
        <end position="216"/>
    </location>
</feature>
<dbReference type="SMART" id="SM00448">
    <property type="entry name" value="REC"/>
    <property type="match status" value="1"/>
</dbReference>
<organism evidence="8 9">
    <name type="scientific">Desulfomicrobium apsheronum</name>
    <dbReference type="NCBI Taxonomy" id="52560"/>
    <lineage>
        <taxon>Bacteria</taxon>
        <taxon>Pseudomonadati</taxon>
        <taxon>Thermodesulfobacteriota</taxon>
        <taxon>Desulfovibrionia</taxon>
        <taxon>Desulfovibrionales</taxon>
        <taxon>Desulfomicrobiaceae</taxon>
        <taxon>Desulfomicrobium</taxon>
    </lineage>
</organism>
<feature type="domain" description="Response regulatory" evidence="7">
    <location>
        <begin position="6"/>
        <end position="122"/>
    </location>
</feature>
<keyword evidence="9" id="KW-1185">Reference proteome</keyword>
<dbReference type="CDD" id="cd17535">
    <property type="entry name" value="REC_NarL-like"/>
    <property type="match status" value="1"/>
</dbReference>
<gene>
    <name evidence="8" type="ORF">SAMN04488082_11056</name>
</gene>
<keyword evidence="1 5" id="KW-0597">Phosphoprotein</keyword>
<dbReference type="GO" id="GO:0000160">
    <property type="term" value="P:phosphorelay signal transduction system"/>
    <property type="evidence" value="ECO:0007669"/>
    <property type="project" value="InterPro"/>
</dbReference>
<dbReference type="InterPro" id="IPR058245">
    <property type="entry name" value="NreC/VraR/RcsB-like_REC"/>
</dbReference>
<keyword evidence="3" id="KW-0238">DNA-binding</keyword>
<dbReference type="InterPro" id="IPR039420">
    <property type="entry name" value="WalR-like"/>
</dbReference>
<dbReference type="SUPFAM" id="SSF52172">
    <property type="entry name" value="CheY-like"/>
    <property type="match status" value="1"/>
</dbReference>
<dbReference type="EMBL" id="FORX01000010">
    <property type="protein sequence ID" value="SFJ94569.1"/>
    <property type="molecule type" value="Genomic_DNA"/>
</dbReference>
<dbReference type="InterPro" id="IPR011006">
    <property type="entry name" value="CheY-like_superfamily"/>
</dbReference>
<protein>
    <submittedName>
        <fullName evidence="8">Two component transcriptional regulator, LuxR family</fullName>
    </submittedName>
</protein>